<accession>A0A6G8PXM7</accession>
<keyword evidence="1 4" id="KW-0808">Transferase</keyword>
<sequence>MEVSVRRAEPGDAEAVSRLFDGPCAVSGTLQLPYPSVEAWRRRISPSEGIHSLVAVLEGEVVGELGLVVLEHPRRRHVGEIGMAVRDDRQGLGAGRALLEAALELADRWIGLSRIELQVYTDNERAISLYERSGFVVEGTHRSYALRDGRFVDAYSMARLRTDAP</sequence>
<evidence type="ECO:0000313" key="4">
    <source>
        <dbReference type="EMBL" id="QIN78984.1"/>
    </source>
</evidence>
<dbReference type="Pfam" id="PF00583">
    <property type="entry name" value="Acetyltransf_1"/>
    <property type="match status" value="1"/>
</dbReference>
<dbReference type="AlphaFoldDB" id="A0A6G8PXM7"/>
<proteinExistence type="predicted"/>
<dbReference type="InterPro" id="IPR050832">
    <property type="entry name" value="Bact_Acetyltransf"/>
</dbReference>
<protein>
    <submittedName>
        <fullName evidence="4">GNAT family N-acetyltransferase</fullName>
    </submittedName>
</protein>
<dbReference type="Proteomes" id="UP000502706">
    <property type="component" value="Chromosome"/>
</dbReference>
<reference evidence="4 5" key="1">
    <citation type="submission" date="2019-10" db="EMBL/GenBank/DDBJ databases">
        <title>Rubrobacter sp nov SCSIO 52915 isolated from a deep-sea sediment in the South China Sea.</title>
        <authorList>
            <person name="Chen R.W."/>
        </authorList>
    </citation>
    <scope>NUCLEOTIDE SEQUENCE [LARGE SCALE GENOMIC DNA]</scope>
    <source>
        <strain evidence="4 5">SCSIO 52915</strain>
    </source>
</reference>
<dbReference type="PANTHER" id="PTHR43877:SF2">
    <property type="entry name" value="AMINOALKYLPHOSPHONATE N-ACETYLTRANSFERASE-RELATED"/>
    <property type="match status" value="1"/>
</dbReference>
<dbReference type="PROSITE" id="PS51186">
    <property type="entry name" value="GNAT"/>
    <property type="match status" value="1"/>
</dbReference>
<dbReference type="PANTHER" id="PTHR43877">
    <property type="entry name" value="AMINOALKYLPHOSPHONATE N-ACETYLTRANSFERASE-RELATED-RELATED"/>
    <property type="match status" value="1"/>
</dbReference>
<dbReference type="RefSeq" id="WP_166396646.1">
    <property type="nucleotide sequence ID" value="NZ_CP045121.1"/>
</dbReference>
<evidence type="ECO:0000313" key="5">
    <source>
        <dbReference type="Proteomes" id="UP000502706"/>
    </source>
</evidence>
<gene>
    <name evidence="4" type="ORF">GBA65_11130</name>
</gene>
<dbReference type="KEGG" id="rmar:GBA65_11130"/>
<evidence type="ECO:0000259" key="3">
    <source>
        <dbReference type="PROSITE" id="PS51186"/>
    </source>
</evidence>
<organism evidence="4 5">
    <name type="scientific">Rubrobacter marinus</name>
    <dbReference type="NCBI Taxonomy" id="2653852"/>
    <lineage>
        <taxon>Bacteria</taxon>
        <taxon>Bacillati</taxon>
        <taxon>Actinomycetota</taxon>
        <taxon>Rubrobacteria</taxon>
        <taxon>Rubrobacterales</taxon>
        <taxon>Rubrobacteraceae</taxon>
        <taxon>Rubrobacter</taxon>
    </lineage>
</organism>
<dbReference type="Gene3D" id="3.40.630.30">
    <property type="match status" value="1"/>
</dbReference>
<dbReference type="SUPFAM" id="SSF55729">
    <property type="entry name" value="Acyl-CoA N-acyltransferases (Nat)"/>
    <property type="match status" value="1"/>
</dbReference>
<evidence type="ECO:0000256" key="2">
    <source>
        <dbReference type="ARBA" id="ARBA00023315"/>
    </source>
</evidence>
<dbReference type="InterPro" id="IPR000182">
    <property type="entry name" value="GNAT_dom"/>
</dbReference>
<dbReference type="InterPro" id="IPR016181">
    <property type="entry name" value="Acyl_CoA_acyltransferase"/>
</dbReference>
<dbReference type="GO" id="GO:0016747">
    <property type="term" value="F:acyltransferase activity, transferring groups other than amino-acyl groups"/>
    <property type="evidence" value="ECO:0007669"/>
    <property type="project" value="InterPro"/>
</dbReference>
<keyword evidence="5" id="KW-1185">Reference proteome</keyword>
<evidence type="ECO:0000256" key="1">
    <source>
        <dbReference type="ARBA" id="ARBA00022679"/>
    </source>
</evidence>
<dbReference type="EMBL" id="CP045121">
    <property type="protein sequence ID" value="QIN78984.1"/>
    <property type="molecule type" value="Genomic_DNA"/>
</dbReference>
<feature type="domain" description="N-acetyltransferase" evidence="3">
    <location>
        <begin position="3"/>
        <end position="162"/>
    </location>
</feature>
<keyword evidence="2" id="KW-0012">Acyltransferase</keyword>
<name>A0A6G8PXM7_9ACTN</name>